<evidence type="ECO:0000313" key="4">
    <source>
        <dbReference type="Proteomes" id="UP000006663"/>
    </source>
</evidence>
<feature type="region of interest" description="Disordered" evidence="1">
    <location>
        <begin position="321"/>
        <end position="344"/>
    </location>
</feature>
<gene>
    <name evidence="2" type="ordered locus">Hbor_33100</name>
    <name evidence="3" type="ORF">C499_07380</name>
</gene>
<reference evidence="3 5" key="3">
    <citation type="journal article" date="2014" name="PLoS Genet.">
        <title>Phylogenetically driven sequencing of extremely halophilic archaea reveals strategies for static and dynamic osmo-response.</title>
        <authorList>
            <person name="Becker E.A."/>
            <person name="Seitzer P.M."/>
            <person name="Tritt A."/>
            <person name="Larsen D."/>
            <person name="Krusor M."/>
            <person name="Yao A.I."/>
            <person name="Wu D."/>
            <person name="Madern D."/>
            <person name="Eisen J.A."/>
            <person name="Darling A.E."/>
            <person name="Facciotti M.T."/>
        </authorList>
    </citation>
    <scope>NUCLEOTIDE SEQUENCE [LARGE SCALE GENOMIC DNA]</scope>
    <source>
        <strain evidence="3 5">DSM 11551</strain>
    </source>
</reference>
<dbReference type="Proteomes" id="UP000011585">
    <property type="component" value="Unassembled WGS sequence"/>
</dbReference>
<evidence type="ECO:0000313" key="3">
    <source>
        <dbReference type="EMBL" id="ELY28734.1"/>
    </source>
</evidence>
<organism evidence="2 4">
    <name type="scientific">Halogeometricum borinquense (strain ATCC 700274 / DSM 11551 / JCM 10706 / KCTC 4070 / PR3)</name>
    <dbReference type="NCBI Taxonomy" id="469382"/>
    <lineage>
        <taxon>Archaea</taxon>
        <taxon>Methanobacteriati</taxon>
        <taxon>Methanobacteriota</taxon>
        <taxon>Stenosarchaea group</taxon>
        <taxon>Halobacteria</taxon>
        <taxon>Halobacteriales</taxon>
        <taxon>Haloferacaceae</taxon>
        <taxon>Halogeometricum</taxon>
    </lineage>
</organism>
<reference evidence="4" key="1">
    <citation type="journal article" date="2009" name="Stand. Genomic Sci.">
        <title>Complete genome sequence of Halogeometricum borinquense type strain (PR3).</title>
        <authorList>
            <person name="Malfatti S."/>
            <person name="Tindall B.J."/>
            <person name="Schneider S."/>
            <person name="Fahnrich R."/>
            <person name="Lapidus A."/>
            <person name="Labuttii K."/>
            <person name="Copeland A."/>
            <person name="Glavina Del Rio T."/>
            <person name="Nolan M."/>
            <person name="Chen F."/>
            <person name="Lucas S."/>
            <person name="Tice H."/>
            <person name="Cheng J.F."/>
            <person name="Bruce D."/>
            <person name="Goodwin L."/>
            <person name="Pitluck S."/>
            <person name="Anderson I."/>
            <person name="Pati A."/>
            <person name="Ivanova N."/>
            <person name="Mavromatis K."/>
            <person name="Chen A."/>
            <person name="Palaniappan K."/>
            <person name="D'haeseleer P."/>
            <person name="Goker M."/>
            <person name="Bristow J."/>
            <person name="Eisen J.A."/>
            <person name="Markowitz V."/>
            <person name="Hugenholtz P."/>
            <person name="Kyrpides N.C."/>
            <person name="Klenk H.P."/>
            <person name="Chain P."/>
        </authorList>
    </citation>
    <scope>NUCLEOTIDE SEQUENCE [LARGE SCALE GENOMIC DNA]</scope>
    <source>
        <strain evidence="4">ATCC 700274 / DSM 11551 / JCM 10706 / KCTC 4070 / PR3</strain>
        <plasmid evidence="4">pHBOR02</plasmid>
    </source>
</reference>
<evidence type="ECO:0000313" key="5">
    <source>
        <dbReference type="Proteomes" id="UP000011585"/>
    </source>
</evidence>
<geneLocation type="plasmid" evidence="2 4">
    <name>pHBOR02</name>
</geneLocation>
<keyword evidence="4" id="KW-1185">Reference proteome</keyword>
<dbReference type="EMBL" id="CP001692">
    <property type="protein sequence ID" value="ADQ68835.1"/>
    <property type="molecule type" value="Genomic_DNA"/>
</dbReference>
<dbReference type="HOGENOM" id="CLU_805624_0_0_2"/>
<reference evidence="2" key="2">
    <citation type="submission" date="2009-08" db="EMBL/GenBank/DDBJ databases">
        <title>The complete plasmid2 of Halogeometricum borinquense DSM 11551.</title>
        <authorList>
            <consortium name="US DOE Joint Genome Institute (JGI-PGF)"/>
            <person name="Lucas S."/>
            <person name="Copeland A."/>
            <person name="Lapidus A."/>
            <person name="Glavina del Rio T."/>
            <person name="Dalin E."/>
            <person name="Tice H."/>
            <person name="Bruce D."/>
            <person name="Goodwin L."/>
            <person name="Pitluck S."/>
            <person name="Kyrpides N."/>
            <person name="Mavromatis K."/>
            <person name="Mikhailova N."/>
            <person name="Anderson I."/>
            <person name="Brettin T."/>
            <person name="Detter J.C."/>
            <person name="Han C."/>
            <person name="Larimer F."/>
            <person name="Land M."/>
            <person name="Hauser L."/>
            <person name="Markowitz V."/>
            <person name="Cheng J.-F."/>
            <person name="Hugenholtz P."/>
            <person name="Woyke T."/>
            <person name="Wu D."/>
            <person name="Tindal B."/>
            <person name="Klenk H.-P."/>
            <person name="Eisen J.A."/>
        </authorList>
    </citation>
    <scope>NUCLEOTIDE SEQUENCE</scope>
    <source>
        <strain evidence="2">PR 3</strain>
        <plasmid evidence="2">pHBOR02</plasmid>
    </source>
</reference>
<sequence>MGSTLVDTATATAGYTEFDEVWWDRIDNTWYTKWEAPSDWPLDLSSANTYDAGITISRVLYLANITEQPNGNYNYDTPGYEYEFGLNSFGVVAARPRDSADGSGPLDEPESGKPAFEKAFHSKHTLESNIENYSGTNNLSSMLNPDQIHLHRGVPDAVVEASGNDWLTDKDLENVDTSETNTKIVGGAGLALGVLGATIPSGVGQVASGASIALSAGTLVSDLLDTEPGSQQTMTDDTWKHQLKENNDKFYGDRKNIAGFQHSANLPLFVPEGESMEISFRDRIEFDGDDRGTYIHGYPVGADEFIKNNLEDSFTVSIPANEVGKEADIPSVTDKSGTGPQQLP</sequence>
<dbReference type="KEGG" id="hbo:Hbor_33100"/>
<protein>
    <submittedName>
        <fullName evidence="2">Uncharacterized protein</fullName>
    </submittedName>
</protein>
<feature type="compositionally biased region" description="Polar residues" evidence="1">
    <location>
        <begin position="333"/>
        <end position="344"/>
    </location>
</feature>
<dbReference type="Proteomes" id="UP000006663">
    <property type="component" value="Plasmid pHBOR02"/>
</dbReference>
<evidence type="ECO:0000256" key="1">
    <source>
        <dbReference type="SAM" id="MobiDB-lite"/>
    </source>
</evidence>
<keyword evidence="2" id="KW-0614">Plasmid</keyword>
<proteinExistence type="predicted"/>
<dbReference type="AlphaFoldDB" id="E4NVF1"/>
<dbReference type="EMBL" id="AOHT01000022">
    <property type="protein sequence ID" value="ELY28734.1"/>
    <property type="molecule type" value="Genomic_DNA"/>
</dbReference>
<name>E4NVF1_HALBP</name>
<accession>E4NVF1</accession>
<evidence type="ECO:0000313" key="2">
    <source>
        <dbReference type="EMBL" id="ADQ68835.1"/>
    </source>
</evidence>